<dbReference type="Proteomes" id="UP000199651">
    <property type="component" value="Unassembled WGS sequence"/>
</dbReference>
<evidence type="ECO:0000313" key="3">
    <source>
        <dbReference type="Proteomes" id="UP000199651"/>
    </source>
</evidence>
<keyword evidence="1" id="KW-0812">Transmembrane</keyword>
<keyword evidence="1" id="KW-1133">Transmembrane helix</keyword>
<dbReference type="STRING" id="504798.SAMN05421871_10172"/>
<dbReference type="RefSeq" id="WP_228769683.1">
    <property type="nucleotide sequence ID" value="NZ_FNDV01000001.1"/>
</dbReference>
<feature type="transmembrane region" description="Helical" evidence="1">
    <location>
        <begin position="87"/>
        <end position="104"/>
    </location>
</feature>
<evidence type="ECO:0000313" key="2">
    <source>
        <dbReference type="EMBL" id="SDO21840.1"/>
    </source>
</evidence>
<organism evidence="2 3">
    <name type="scientific">Actinokineospora alba</name>
    <dbReference type="NCBI Taxonomy" id="504798"/>
    <lineage>
        <taxon>Bacteria</taxon>
        <taxon>Bacillati</taxon>
        <taxon>Actinomycetota</taxon>
        <taxon>Actinomycetes</taxon>
        <taxon>Pseudonocardiales</taxon>
        <taxon>Pseudonocardiaceae</taxon>
        <taxon>Actinokineospora</taxon>
    </lineage>
</organism>
<reference evidence="3" key="1">
    <citation type="submission" date="2016-10" db="EMBL/GenBank/DDBJ databases">
        <authorList>
            <person name="Varghese N."/>
            <person name="Submissions S."/>
        </authorList>
    </citation>
    <scope>NUCLEOTIDE SEQUENCE [LARGE SCALE GENOMIC DNA]</scope>
    <source>
        <strain evidence="3">IBRC-M 10655</strain>
    </source>
</reference>
<dbReference type="EMBL" id="FNJB01000002">
    <property type="protein sequence ID" value="SDO21840.1"/>
    <property type="molecule type" value="Genomic_DNA"/>
</dbReference>
<feature type="transmembrane region" description="Helical" evidence="1">
    <location>
        <begin position="57"/>
        <end position="80"/>
    </location>
</feature>
<accession>A0A1H0HRZ9</accession>
<protein>
    <submittedName>
        <fullName evidence="2">Uncharacterized protein</fullName>
    </submittedName>
</protein>
<name>A0A1H0HRZ9_9PSEU</name>
<evidence type="ECO:0000256" key="1">
    <source>
        <dbReference type="SAM" id="Phobius"/>
    </source>
</evidence>
<keyword evidence="1" id="KW-0472">Membrane</keyword>
<sequence>MDPEHRTRGALRAGLLAGVLSGAPSTAWAIVAGQDPLAATRAAGSLILPNETRPGRLLVAAVVVHTGLSLGWATALATTLPRRHTTAAGAVAGLAIAALDLGLIGRRLPRIRALPVLPQVADHVAFGLVAGSVLARTRTRINRRAPGSP</sequence>
<keyword evidence="3" id="KW-1185">Reference proteome</keyword>
<dbReference type="AlphaFoldDB" id="A0A1H0HRZ9"/>
<proteinExistence type="predicted"/>
<gene>
    <name evidence="2" type="ORF">SAMN05192558_102231</name>
</gene>